<keyword evidence="1" id="KW-0812">Transmembrane</keyword>
<protein>
    <submittedName>
        <fullName evidence="2">Uncharacterized protein</fullName>
    </submittedName>
</protein>
<evidence type="ECO:0000256" key="1">
    <source>
        <dbReference type="SAM" id="Phobius"/>
    </source>
</evidence>
<dbReference type="GeneID" id="20172309"/>
<dbReference type="EMBL" id="KI669563">
    <property type="protein sequence ID" value="ETN21991.1"/>
    <property type="molecule type" value="Genomic_DNA"/>
</dbReference>
<dbReference type="Proteomes" id="UP000018817">
    <property type="component" value="Unassembled WGS sequence"/>
</dbReference>
<name>W2R9T0_PHYN3</name>
<gene>
    <name evidence="2" type="ORF">PPTG_02052</name>
</gene>
<keyword evidence="1" id="KW-1133">Transmembrane helix</keyword>
<proteinExistence type="predicted"/>
<organism evidence="2 3">
    <name type="scientific">Phytophthora nicotianae (strain INRA-310)</name>
    <name type="common">Phytophthora parasitica</name>
    <dbReference type="NCBI Taxonomy" id="761204"/>
    <lineage>
        <taxon>Eukaryota</taxon>
        <taxon>Sar</taxon>
        <taxon>Stramenopiles</taxon>
        <taxon>Oomycota</taxon>
        <taxon>Peronosporomycetes</taxon>
        <taxon>Peronosporales</taxon>
        <taxon>Peronosporaceae</taxon>
        <taxon>Phytophthora</taxon>
    </lineage>
</organism>
<reference evidence="2 3" key="2">
    <citation type="submission" date="2013-11" db="EMBL/GenBank/DDBJ databases">
        <title>The Genome Sequence of Phytophthora parasitica INRA-310.</title>
        <authorList>
            <consortium name="The Broad Institute Genomics Platform"/>
            <person name="Russ C."/>
            <person name="Tyler B."/>
            <person name="Panabieres F."/>
            <person name="Shan W."/>
            <person name="Tripathy S."/>
            <person name="Grunwald N."/>
            <person name="Machado M."/>
            <person name="Johnson C.S."/>
            <person name="Arredondo F."/>
            <person name="Hong C."/>
            <person name="Coffey M."/>
            <person name="Young S.K."/>
            <person name="Zeng Q."/>
            <person name="Gargeya S."/>
            <person name="Fitzgerald M."/>
            <person name="Abouelleil A."/>
            <person name="Alvarado L."/>
            <person name="Chapman S.B."/>
            <person name="Gainer-Dewar J."/>
            <person name="Goldberg J."/>
            <person name="Griggs A."/>
            <person name="Gujja S."/>
            <person name="Hansen M."/>
            <person name="Howarth C."/>
            <person name="Imamovic A."/>
            <person name="Ireland A."/>
            <person name="Larimer J."/>
            <person name="McCowan C."/>
            <person name="Murphy C."/>
            <person name="Pearson M."/>
            <person name="Poon T.W."/>
            <person name="Priest M."/>
            <person name="Roberts A."/>
            <person name="Saif S."/>
            <person name="Shea T."/>
            <person name="Sykes S."/>
            <person name="Wortman J."/>
            <person name="Nusbaum C."/>
            <person name="Birren B."/>
        </authorList>
    </citation>
    <scope>NUCLEOTIDE SEQUENCE [LARGE SCALE GENOMIC DNA]</scope>
    <source>
        <strain evidence="2 3">INRA-310</strain>
    </source>
</reference>
<dbReference type="OrthoDB" id="107396at2759"/>
<feature type="transmembrane region" description="Helical" evidence="1">
    <location>
        <begin position="53"/>
        <end position="72"/>
    </location>
</feature>
<evidence type="ECO:0000313" key="2">
    <source>
        <dbReference type="EMBL" id="ETN21991.1"/>
    </source>
</evidence>
<keyword evidence="1" id="KW-0472">Membrane</keyword>
<feature type="transmembrane region" description="Helical" evidence="1">
    <location>
        <begin position="20"/>
        <end position="41"/>
    </location>
</feature>
<dbReference type="OMA" id="HATTANK"/>
<dbReference type="AlphaFoldDB" id="W2R9T0"/>
<sequence length="191" mass="21105">MESERPTWTKLLDAASSFVILGFAEALFLEACFSNGSYVILQSTGFLQPQRRIPSLNTLFLSLGFALLAVPATHATTANKWFEANPTESDTKLFSSALEDLTIYNPNIAEFICSRSVEALYKKAPSRGVTSYNFVVNGCLVRSEYVGRCFDSFFYPECGNFDVLITSGSKNKALEVKSIKVHKVKAKATKN</sequence>
<dbReference type="VEuPathDB" id="FungiDB:PPTG_02052"/>
<reference evidence="3" key="1">
    <citation type="submission" date="2011-12" db="EMBL/GenBank/DDBJ databases">
        <authorList>
            <consortium name="The Broad Institute Genome Sequencing Platform"/>
            <person name="Russ C."/>
            <person name="Tyler B."/>
            <person name="Panabieres F."/>
            <person name="Shan W."/>
            <person name="Tripathy S."/>
            <person name="Grunwald N."/>
            <person name="Machado M."/>
            <person name="Young S.K."/>
            <person name="Zeng Q."/>
            <person name="Gargeya S."/>
            <person name="Fitzgerald M."/>
            <person name="Haas B."/>
            <person name="Abouelleil A."/>
            <person name="Alvarado L."/>
            <person name="Arachchi H.M."/>
            <person name="Berlin A."/>
            <person name="Chapman S.B."/>
            <person name="Gearin G."/>
            <person name="Goldberg J."/>
            <person name="Griggs A."/>
            <person name="Gujja S."/>
            <person name="Hansen M."/>
            <person name="Heiman D."/>
            <person name="Howarth C."/>
            <person name="Larimer J."/>
            <person name="Lui A."/>
            <person name="MacDonald P.J.P."/>
            <person name="McCowen C."/>
            <person name="Montmayeur A."/>
            <person name="Murphy C."/>
            <person name="Neiman D."/>
            <person name="Pearson M."/>
            <person name="Priest M."/>
            <person name="Roberts A."/>
            <person name="Saif S."/>
            <person name="Shea T."/>
            <person name="Sisk P."/>
            <person name="Stolte C."/>
            <person name="Sykes S."/>
            <person name="Wortman J."/>
            <person name="Nusbaum C."/>
            <person name="Birren B."/>
        </authorList>
    </citation>
    <scope>NUCLEOTIDE SEQUENCE [LARGE SCALE GENOMIC DNA]</scope>
    <source>
        <strain evidence="3">INRA-310</strain>
    </source>
</reference>
<accession>W2R9T0</accession>
<evidence type="ECO:0000313" key="3">
    <source>
        <dbReference type="Proteomes" id="UP000018817"/>
    </source>
</evidence>
<dbReference type="RefSeq" id="XP_008893695.1">
    <property type="nucleotide sequence ID" value="XM_008895447.1"/>
</dbReference>